<evidence type="ECO:0000313" key="7">
    <source>
        <dbReference type="Proteomes" id="UP000887568"/>
    </source>
</evidence>
<organism evidence="6 7">
    <name type="scientific">Patiria miniata</name>
    <name type="common">Bat star</name>
    <name type="synonym">Asterina miniata</name>
    <dbReference type="NCBI Taxonomy" id="46514"/>
    <lineage>
        <taxon>Eukaryota</taxon>
        <taxon>Metazoa</taxon>
        <taxon>Echinodermata</taxon>
        <taxon>Eleutherozoa</taxon>
        <taxon>Asterozoa</taxon>
        <taxon>Asteroidea</taxon>
        <taxon>Valvatacea</taxon>
        <taxon>Valvatida</taxon>
        <taxon>Asterinidae</taxon>
        <taxon>Patiria</taxon>
    </lineage>
</organism>
<dbReference type="GO" id="GO:0005576">
    <property type="term" value="C:extracellular region"/>
    <property type="evidence" value="ECO:0007669"/>
    <property type="project" value="UniProtKB-SubCell"/>
</dbReference>
<dbReference type="AlphaFoldDB" id="A0A913ZMQ4"/>
<dbReference type="OMA" id="ARICARD"/>
<evidence type="ECO:0000313" key="6">
    <source>
        <dbReference type="EnsemblMetazoa" id="XP_038053027.1"/>
    </source>
</evidence>
<feature type="compositionally biased region" description="Polar residues" evidence="5">
    <location>
        <begin position="73"/>
        <end position="98"/>
    </location>
</feature>
<feature type="compositionally biased region" description="Low complexity" evidence="5">
    <location>
        <begin position="99"/>
        <end position="123"/>
    </location>
</feature>
<evidence type="ECO:0000256" key="1">
    <source>
        <dbReference type="ARBA" id="ARBA00004613"/>
    </source>
</evidence>
<dbReference type="EnsemblMetazoa" id="XM_038197099.1">
    <property type="protein sequence ID" value="XP_038053027.1"/>
    <property type="gene ID" value="LOC119725620"/>
</dbReference>
<comment type="subcellular location">
    <subcellularLocation>
        <location evidence="1">Secreted</location>
    </subcellularLocation>
</comment>
<evidence type="ECO:0000256" key="3">
    <source>
        <dbReference type="ARBA" id="ARBA00022525"/>
    </source>
</evidence>
<keyword evidence="3" id="KW-0964">Secreted</keyword>
<proteinExistence type="inferred from homology"/>
<sequence length="221" mass="23534">MKTNLKFVRMYRTMEKESLICGLVAVAVMFACVAEAGTIKRGASDSAFNKPLLTPEIIHNAFSGNGKNDHDSISINHSGQIPSNTNADNSQGIPSGNWQSGDVSLLQSGSGSGQQASETSTTGKRAAGPHGNRHDLPARAICPFEYVKDENTARRPAQLMVAKATPGSAKCLDPNSGKPANQGSCVIVNYSIQVQMNNTGSWRDETIEIAVARVCVLDKED</sequence>
<keyword evidence="4" id="KW-0732">Signal</keyword>
<dbReference type="InterPro" id="IPR010345">
    <property type="entry name" value="IL-17_fam"/>
</dbReference>
<dbReference type="PROSITE" id="PS51257">
    <property type="entry name" value="PROKAR_LIPOPROTEIN"/>
    <property type="match status" value="1"/>
</dbReference>
<dbReference type="GO" id="GO:0005125">
    <property type="term" value="F:cytokine activity"/>
    <property type="evidence" value="ECO:0007669"/>
    <property type="project" value="InterPro"/>
</dbReference>
<evidence type="ECO:0000256" key="4">
    <source>
        <dbReference type="ARBA" id="ARBA00022729"/>
    </source>
</evidence>
<dbReference type="GeneID" id="119725620"/>
<dbReference type="SUPFAM" id="SSF57501">
    <property type="entry name" value="Cystine-knot cytokines"/>
    <property type="match status" value="1"/>
</dbReference>
<dbReference type="InterPro" id="IPR029034">
    <property type="entry name" value="Cystine-knot_cytokine"/>
</dbReference>
<reference evidence="6" key="1">
    <citation type="submission" date="2022-11" db="UniProtKB">
        <authorList>
            <consortium name="EnsemblMetazoa"/>
        </authorList>
    </citation>
    <scope>IDENTIFICATION</scope>
</reference>
<evidence type="ECO:0000256" key="5">
    <source>
        <dbReference type="SAM" id="MobiDB-lite"/>
    </source>
</evidence>
<keyword evidence="7" id="KW-1185">Reference proteome</keyword>
<dbReference type="Pfam" id="PF06083">
    <property type="entry name" value="IL17"/>
    <property type="match status" value="1"/>
</dbReference>
<protein>
    <submittedName>
        <fullName evidence="6">Uncharacterized protein</fullName>
    </submittedName>
</protein>
<accession>A0A913ZMQ4</accession>
<evidence type="ECO:0000256" key="2">
    <source>
        <dbReference type="ARBA" id="ARBA00007236"/>
    </source>
</evidence>
<comment type="similarity">
    <text evidence="2">Belongs to the IL-17 family.</text>
</comment>
<feature type="region of interest" description="Disordered" evidence="5">
    <location>
        <begin position="63"/>
        <end position="136"/>
    </location>
</feature>
<name>A0A913ZMQ4_PATMI</name>
<dbReference type="Proteomes" id="UP000887568">
    <property type="component" value="Unplaced"/>
</dbReference>
<dbReference type="Gene3D" id="2.10.90.10">
    <property type="entry name" value="Cystine-knot cytokines"/>
    <property type="match status" value="1"/>
</dbReference>
<dbReference type="RefSeq" id="XP_038053027.1">
    <property type="nucleotide sequence ID" value="XM_038197099.1"/>
</dbReference>